<dbReference type="InterPro" id="IPR000515">
    <property type="entry name" value="MetI-like"/>
</dbReference>
<feature type="transmembrane region" description="Helical" evidence="9">
    <location>
        <begin position="156"/>
        <end position="180"/>
    </location>
</feature>
<evidence type="ECO:0000313" key="12">
    <source>
        <dbReference type="EMBL" id="MST96190.1"/>
    </source>
</evidence>
<dbReference type="SUPFAM" id="SSF161098">
    <property type="entry name" value="MetI-like"/>
    <property type="match status" value="1"/>
</dbReference>
<name>A0A844FY19_9BACT</name>
<evidence type="ECO:0000256" key="7">
    <source>
        <dbReference type="ARBA" id="ARBA00022989"/>
    </source>
</evidence>
<gene>
    <name evidence="12" type="primary">pstC</name>
    <name evidence="12" type="ORF">FYJ85_03910</name>
</gene>
<comment type="subcellular location">
    <subcellularLocation>
        <location evidence="1 9">Cell membrane</location>
        <topology evidence="1 9">Multi-pass membrane protein</topology>
    </subcellularLocation>
</comment>
<dbReference type="CDD" id="cd06261">
    <property type="entry name" value="TM_PBP2"/>
    <property type="match status" value="1"/>
</dbReference>
<keyword evidence="6 9" id="KW-0812">Transmembrane</keyword>
<evidence type="ECO:0000256" key="1">
    <source>
        <dbReference type="ARBA" id="ARBA00004651"/>
    </source>
</evidence>
<evidence type="ECO:0000259" key="11">
    <source>
        <dbReference type="PROSITE" id="PS50928"/>
    </source>
</evidence>
<dbReference type="EMBL" id="VUNS01000003">
    <property type="protein sequence ID" value="MST96190.1"/>
    <property type="molecule type" value="Genomic_DNA"/>
</dbReference>
<dbReference type="InterPro" id="IPR051124">
    <property type="entry name" value="Phosphate_Transport_Permease"/>
</dbReference>
<comment type="similarity">
    <text evidence="2 10">Belongs to the binding-protein-dependent transport system permease family. CysTW subfamily.</text>
</comment>
<dbReference type="GO" id="GO:0005886">
    <property type="term" value="C:plasma membrane"/>
    <property type="evidence" value="ECO:0007669"/>
    <property type="project" value="UniProtKB-SubCell"/>
</dbReference>
<protein>
    <recommendedName>
        <fullName evidence="10">Phosphate transport system permease protein</fullName>
    </recommendedName>
</protein>
<proteinExistence type="inferred from homology"/>
<comment type="caution">
    <text evidence="10">Lacks conserved residue(s) required for the propagation of feature annotation.</text>
</comment>
<feature type="transmembrane region" description="Helical" evidence="9">
    <location>
        <begin position="221"/>
        <end position="244"/>
    </location>
</feature>
<dbReference type="Gene3D" id="1.10.3720.10">
    <property type="entry name" value="MetI-like"/>
    <property type="match status" value="1"/>
</dbReference>
<feature type="transmembrane region" description="Helical" evidence="9">
    <location>
        <begin position="278"/>
        <end position="303"/>
    </location>
</feature>
<evidence type="ECO:0000256" key="3">
    <source>
        <dbReference type="ARBA" id="ARBA00022448"/>
    </source>
</evidence>
<dbReference type="InterPro" id="IPR011864">
    <property type="entry name" value="Phosphate_PstC"/>
</dbReference>
<sequence>MNNRPKLINPACADRAFRLVAAASALLVLVLLAALLIQLGIGSAPAWREFGPGFLVGTEWDPVRNVYGALPAIVGTLLTTALALLLAVPPAFVTALWLVDAPAGIGEVLSQALDLLAAIPSVIYGMWGLFILVPVMQDYVQPFLSDTLRLGRLPFFGEYGNGFGVLTAGLILALMILPYMSAVMRNVFLMTPPMLRESAFGVGCTRWETAKDIILRYGVRGLLGGIFIGLGRALGETMAVLFVIGNIVELPENLYASGTTIAATLANNFAEADGIMRAVLFALGLILLVLALGVQILAQYYLVMTGAKRGEN</sequence>
<evidence type="ECO:0000256" key="2">
    <source>
        <dbReference type="ARBA" id="ARBA00007069"/>
    </source>
</evidence>
<keyword evidence="7 9" id="KW-1133">Transmembrane helix</keyword>
<keyword evidence="5 10" id="KW-0592">Phosphate transport</keyword>
<dbReference type="GO" id="GO:0005315">
    <property type="term" value="F:phosphate transmembrane transporter activity"/>
    <property type="evidence" value="ECO:0007669"/>
    <property type="project" value="InterPro"/>
</dbReference>
<comment type="caution">
    <text evidence="12">The sequence shown here is derived from an EMBL/GenBank/DDBJ whole genome shotgun (WGS) entry which is preliminary data.</text>
</comment>
<organism evidence="12 13">
    <name type="scientific">Victivallis lenta</name>
    <dbReference type="NCBI Taxonomy" id="2606640"/>
    <lineage>
        <taxon>Bacteria</taxon>
        <taxon>Pseudomonadati</taxon>
        <taxon>Lentisphaerota</taxon>
        <taxon>Lentisphaeria</taxon>
        <taxon>Victivallales</taxon>
        <taxon>Victivallaceae</taxon>
        <taxon>Victivallis</taxon>
    </lineage>
</organism>
<feature type="transmembrane region" description="Helical" evidence="9">
    <location>
        <begin position="111"/>
        <end position="136"/>
    </location>
</feature>
<keyword evidence="13" id="KW-1185">Reference proteome</keyword>
<evidence type="ECO:0000256" key="5">
    <source>
        <dbReference type="ARBA" id="ARBA00022592"/>
    </source>
</evidence>
<dbReference type="PROSITE" id="PS50928">
    <property type="entry name" value="ABC_TM1"/>
    <property type="match status" value="1"/>
</dbReference>
<evidence type="ECO:0000256" key="6">
    <source>
        <dbReference type="ARBA" id="ARBA00022692"/>
    </source>
</evidence>
<comment type="function">
    <text evidence="10">Part of the binding-protein-dependent transport system for phosphate; probably responsible for the translocation of the substrate across the membrane.</text>
</comment>
<feature type="transmembrane region" description="Helical" evidence="9">
    <location>
        <begin position="72"/>
        <end position="99"/>
    </location>
</feature>
<feature type="domain" description="ABC transmembrane type-1" evidence="11">
    <location>
        <begin position="73"/>
        <end position="298"/>
    </location>
</feature>
<dbReference type="Proteomes" id="UP000435649">
    <property type="component" value="Unassembled WGS sequence"/>
</dbReference>
<evidence type="ECO:0000256" key="9">
    <source>
        <dbReference type="RuleBase" id="RU363032"/>
    </source>
</evidence>
<dbReference type="PANTHER" id="PTHR30425:SF1">
    <property type="entry name" value="PHOSPHATE TRANSPORT SYSTEM PERMEASE PROTEIN PSTC"/>
    <property type="match status" value="1"/>
</dbReference>
<dbReference type="Pfam" id="PF00528">
    <property type="entry name" value="BPD_transp_1"/>
    <property type="match status" value="1"/>
</dbReference>
<accession>A0A844FY19</accession>
<evidence type="ECO:0000313" key="13">
    <source>
        <dbReference type="Proteomes" id="UP000435649"/>
    </source>
</evidence>
<reference evidence="12 13" key="1">
    <citation type="submission" date="2019-08" db="EMBL/GenBank/DDBJ databases">
        <title>In-depth cultivation of the pig gut microbiome towards novel bacterial diversity and tailored functional studies.</title>
        <authorList>
            <person name="Wylensek D."/>
            <person name="Hitch T.C.A."/>
            <person name="Clavel T."/>
        </authorList>
    </citation>
    <scope>NUCLEOTIDE SEQUENCE [LARGE SCALE GENOMIC DNA]</scope>
    <source>
        <strain evidence="12 13">BBE-744-WT-12</strain>
    </source>
</reference>
<evidence type="ECO:0000256" key="10">
    <source>
        <dbReference type="RuleBase" id="RU363054"/>
    </source>
</evidence>
<keyword evidence="4 10" id="KW-1003">Cell membrane</keyword>
<dbReference type="NCBIfam" id="TIGR02138">
    <property type="entry name" value="phosphate_pstC"/>
    <property type="match status" value="1"/>
</dbReference>
<dbReference type="InterPro" id="IPR035906">
    <property type="entry name" value="MetI-like_sf"/>
</dbReference>
<dbReference type="PANTHER" id="PTHR30425">
    <property type="entry name" value="PHOSPHATE TRANSPORT SYSTEM PERMEASE PROTEIN PST"/>
    <property type="match status" value="1"/>
</dbReference>
<keyword evidence="3 9" id="KW-0813">Transport</keyword>
<keyword evidence="8 9" id="KW-0472">Membrane</keyword>
<dbReference type="RefSeq" id="WP_106054008.1">
    <property type="nucleotide sequence ID" value="NZ_CALXOB010000021.1"/>
</dbReference>
<dbReference type="GO" id="GO:0006817">
    <property type="term" value="P:phosphate ion transport"/>
    <property type="evidence" value="ECO:0007669"/>
    <property type="project" value="UniProtKB-KW"/>
</dbReference>
<evidence type="ECO:0000256" key="4">
    <source>
        <dbReference type="ARBA" id="ARBA00022475"/>
    </source>
</evidence>
<dbReference type="AlphaFoldDB" id="A0A844FY19"/>
<evidence type="ECO:0000256" key="8">
    <source>
        <dbReference type="ARBA" id="ARBA00023136"/>
    </source>
</evidence>